<sequence>MGNIRAARYAGVMPQFEPASAADAPAAPAPVDVDRVMDCVRRLGLRFFLDDEGDVGIPWRYVTVHAIFQGDRALQLRGVWHRIADTEHLAELRRLVEDWNATRIGPKAYLTIADGGVVRLHGEVTYPLGAGMTDAQLEDFIFTGCRLIVALMREAEDVFPDPIRGRLEP</sequence>
<dbReference type="AlphaFoldDB" id="A0A1L7RP92"/>
<accession>A0A1L7RP92</accession>
<proteinExistence type="predicted"/>
<gene>
    <name evidence="1" type="ORF">AAM4_1650</name>
</gene>
<reference evidence="1" key="1">
    <citation type="submission" date="2014-07" db="EMBL/GenBank/DDBJ databases">
        <authorList>
            <person name="Zhang J.E."/>
            <person name="Yang H."/>
            <person name="Guo J."/>
            <person name="Deng Z."/>
            <person name="Luo H."/>
            <person name="Luo M."/>
            <person name="Zhao B."/>
        </authorList>
    </citation>
    <scope>NUCLEOTIDE SEQUENCE</scope>
    <source>
        <strain evidence="1">AM4</strain>
    </source>
</reference>
<dbReference type="InterPro" id="IPR019660">
    <property type="entry name" value="Put_sensory_transdc_reg_YbjN"/>
</dbReference>
<organism evidence="1">
    <name type="scientific">Actinomyces succiniciruminis</name>
    <dbReference type="NCBI Taxonomy" id="1522002"/>
    <lineage>
        <taxon>Bacteria</taxon>
        <taxon>Bacillati</taxon>
        <taxon>Actinomycetota</taxon>
        <taxon>Actinomycetes</taxon>
        <taxon>Actinomycetales</taxon>
        <taxon>Actinomycetaceae</taxon>
        <taxon>Actinomyces</taxon>
    </lineage>
</organism>
<name>A0A1L7RP92_9ACTO</name>
<evidence type="ECO:0000313" key="1">
    <source>
        <dbReference type="EMBL" id="CED91482.1"/>
    </source>
</evidence>
<dbReference type="EMBL" id="LK995510">
    <property type="protein sequence ID" value="CED91482.1"/>
    <property type="molecule type" value="Genomic_DNA"/>
</dbReference>
<dbReference type="Pfam" id="PF10722">
    <property type="entry name" value="YbjN"/>
    <property type="match status" value="1"/>
</dbReference>
<protein>
    <submittedName>
        <fullName evidence="1">Conserved domain protein</fullName>
    </submittedName>
</protein>